<dbReference type="InterPro" id="IPR003598">
    <property type="entry name" value="Ig_sub2"/>
</dbReference>
<dbReference type="InterPro" id="IPR007110">
    <property type="entry name" value="Ig-like_dom"/>
</dbReference>
<feature type="signal peptide" evidence="3">
    <location>
        <begin position="1"/>
        <end position="22"/>
    </location>
</feature>
<dbReference type="KEGG" id="lcf:108899206"/>
<dbReference type="GeneID" id="108899206"/>
<gene>
    <name evidence="6" type="primary">LOC108899206</name>
</gene>
<evidence type="ECO:0000313" key="5">
    <source>
        <dbReference type="Proteomes" id="UP000694890"/>
    </source>
</evidence>
<keyword evidence="2" id="KW-0812">Transmembrane</keyword>
<sequence>MVTREIFLHLLFGHLFIAFCSQLNPTTMCTNDMIVGEFEVTITASKSDAVEGDDITLTCKHNLGNVTLTFGWRKDGKELQEHNNKSELFLKNVLLPNAGQYICYVNSTYGCYKSPPHKVTVKSNSEILLVICGVSALALVVIMGLIMKFKLKRDNAKHRQRMAQRAQNGRNDGPAPITPRES</sequence>
<protein>
    <submittedName>
        <fullName evidence="6">Carcinoembryonic antigen-related cell adhesion molecule 6</fullName>
    </submittedName>
</protein>
<dbReference type="RefSeq" id="XP_018555028.1">
    <property type="nucleotide sequence ID" value="XM_018699512.2"/>
</dbReference>
<feature type="transmembrane region" description="Helical" evidence="2">
    <location>
        <begin position="127"/>
        <end position="147"/>
    </location>
</feature>
<accession>A0AAJ7VI47</accession>
<evidence type="ECO:0000256" key="3">
    <source>
        <dbReference type="SAM" id="SignalP"/>
    </source>
</evidence>
<keyword evidence="3" id="KW-0732">Signal</keyword>
<dbReference type="PROSITE" id="PS50835">
    <property type="entry name" value="IG_LIKE"/>
    <property type="match status" value="1"/>
</dbReference>
<dbReference type="SUPFAM" id="SSF48726">
    <property type="entry name" value="Immunoglobulin"/>
    <property type="match status" value="1"/>
</dbReference>
<proteinExistence type="predicted"/>
<dbReference type="SMART" id="SM00409">
    <property type="entry name" value="IG"/>
    <property type="match status" value="1"/>
</dbReference>
<keyword evidence="2" id="KW-1133">Transmembrane helix</keyword>
<feature type="chain" id="PRO_5042501482" evidence="3">
    <location>
        <begin position="23"/>
        <end position="182"/>
    </location>
</feature>
<name>A0AAJ7VI47_LATCA</name>
<feature type="region of interest" description="Disordered" evidence="1">
    <location>
        <begin position="157"/>
        <end position="182"/>
    </location>
</feature>
<dbReference type="SMART" id="SM00408">
    <property type="entry name" value="IGc2"/>
    <property type="match status" value="1"/>
</dbReference>
<dbReference type="InterPro" id="IPR013783">
    <property type="entry name" value="Ig-like_fold"/>
</dbReference>
<feature type="domain" description="Ig-like" evidence="4">
    <location>
        <begin position="25"/>
        <end position="120"/>
    </location>
</feature>
<evidence type="ECO:0000313" key="6">
    <source>
        <dbReference type="RefSeq" id="XP_018555028.1"/>
    </source>
</evidence>
<evidence type="ECO:0000259" key="4">
    <source>
        <dbReference type="PROSITE" id="PS50835"/>
    </source>
</evidence>
<organism evidence="5 6">
    <name type="scientific">Lates calcarifer</name>
    <name type="common">Barramundi</name>
    <name type="synonym">Holocentrus calcarifer</name>
    <dbReference type="NCBI Taxonomy" id="8187"/>
    <lineage>
        <taxon>Eukaryota</taxon>
        <taxon>Metazoa</taxon>
        <taxon>Chordata</taxon>
        <taxon>Craniata</taxon>
        <taxon>Vertebrata</taxon>
        <taxon>Euteleostomi</taxon>
        <taxon>Actinopterygii</taxon>
        <taxon>Neopterygii</taxon>
        <taxon>Teleostei</taxon>
        <taxon>Neoteleostei</taxon>
        <taxon>Acanthomorphata</taxon>
        <taxon>Carangaria</taxon>
        <taxon>Carangaria incertae sedis</taxon>
        <taxon>Centropomidae</taxon>
        <taxon>Lates</taxon>
    </lineage>
</organism>
<evidence type="ECO:0000256" key="1">
    <source>
        <dbReference type="SAM" id="MobiDB-lite"/>
    </source>
</evidence>
<dbReference type="Proteomes" id="UP000694890">
    <property type="component" value="Linkage group LG8"/>
</dbReference>
<dbReference type="Pfam" id="PF13895">
    <property type="entry name" value="Ig_2"/>
    <property type="match status" value="1"/>
</dbReference>
<dbReference type="InterPro" id="IPR003599">
    <property type="entry name" value="Ig_sub"/>
</dbReference>
<dbReference type="InterPro" id="IPR036179">
    <property type="entry name" value="Ig-like_dom_sf"/>
</dbReference>
<keyword evidence="2" id="KW-0472">Membrane</keyword>
<dbReference type="Gene3D" id="2.60.40.10">
    <property type="entry name" value="Immunoglobulins"/>
    <property type="match status" value="1"/>
</dbReference>
<reference evidence="6" key="1">
    <citation type="submission" date="2025-08" db="UniProtKB">
        <authorList>
            <consortium name="RefSeq"/>
        </authorList>
    </citation>
    <scope>IDENTIFICATION</scope>
    <source>
        <tissue evidence="6">Brain</tissue>
    </source>
</reference>
<dbReference type="AlphaFoldDB" id="A0AAJ7VI47"/>
<evidence type="ECO:0000256" key="2">
    <source>
        <dbReference type="SAM" id="Phobius"/>
    </source>
</evidence>